<accession>A0A0M3IX26</accession>
<dbReference type="WBParaSite" id="ALUE_0002330401-mRNA-1">
    <property type="protein sequence ID" value="ALUE_0002330401-mRNA-1"/>
    <property type="gene ID" value="ALUE_0002330401"/>
</dbReference>
<protein>
    <submittedName>
        <fullName evidence="3">Ovule protein</fullName>
    </submittedName>
</protein>
<dbReference type="AlphaFoldDB" id="A0A0M3IX26"/>
<name>A0A0M3IX26_ASCLU</name>
<proteinExistence type="predicted"/>
<evidence type="ECO:0000256" key="1">
    <source>
        <dbReference type="SAM" id="MobiDB-lite"/>
    </source>
</evidence>
<keyword evidence="2" id="KW-1185">Reference proteome</keyword>
<reference evidence="3" key="1">
    <citation type="submission" date="2017-02" db="UniProtKB">
        <authorList>
            <consortium name="WormBaseParasite"/>
        </authorList>
    </citation>
    <scope>IDENTIFICATION</scope>
</reference>
<organism evidence="2 3">
    <name type="scientific">Ascaris lumbricoides</name>
    <name type="common">Giant roundworm</name>
    <dbReference type="NCBI Taxonomy" id="6252"/>
    <lineage>
        <taxon>Eukaryota</taxon>
        <taxon>Metazoa</taxon>
        <taxon>Ecdysozoa</taxon>
        <taxon>Nematoda</taxon>
        <taxon>Chromadorea</taxon>
        <taxon>Rhabditida</taxon>
        <taxon>Spirurina</taxon>
        <taxon>Ascaridomorpha</taxon>
        <taxon>Ascaridoidea</taxon>
        <taxon>Ascarididae</taxon>
        <taxon>Ascaris</taxon>
    </lineage>
</organism>
<dbReference type="Proteomes" id="UP000036681">
    <property type="component" value="Unplaced"/>
</dbReference>
<sequence length="73" mass="8536">MRKTQRKRLSTQDHKQPSSTSRSGFTRVTHPTMHHPSSEVLCAITEDSSHRDHCLEIFYTLHHHQTCVRLIKS</sequence>
<feature type="region of interest" description="Disordered" evidence="1">
    <location>
        <begin position="1"/>
        <end position="36"/>
    </location>
</feature>
<evidence type="ECO:0000313" key="2">
    <source>
        <dbReference type="Proteomes" id="UP000036681"/>
    </source>
</evidence>
<evidence type="ECO:0000313" key="3">
    <source>
        <dbReference type="WBParaSite" id="ALUE_0002330401-mRNA-1"/>
    </source>
</evidence>
<feature type="compositionally biased region" description="Polar residues" evidence="1">
    <location>
        <begin position="17"/>
        <end position="26"/>
    </location>
</feature>